<sequence length="153" mass="18118">MKKLGYLQLVNNNEFALKTLKMLMVLPLLPAQRIEEGFIDIKQYSIVYHVNLRRLFNYYERFWLRKIGAPLISVYKKKIRTNNNVESFHNKLRQTFQTSHPNIWAFLSNICKLNDLYLIKINQLDNGLAISRNTRSKYVANDLRIKTASRQLA</sequence>
<accession>A0AAV0XVR0</accession>
<organism evidence="1 2">
    <name type="scientific">Macrosiphum euphorbiae</name>
    <name type="common">potato aphid</name>
    <dbReference type="NCBI Taxonomy" id="13131"/>
    <lineage>
        <taxon>Eukaryota</taxon>
        <taxon>Metazoa</taxon>
        <taxon>Ecdysozoa</taxon>
        <taxon>Arthropoda</taxon>
        <taxon>Hexapoda</taxon>
        <taxon>Insecta</taxon>
        <taxon>Pterygota</taxon>
        <taxon>Neoptera</taxon>
        <taxon>Paraneoptera</taxon>
        <taxon>Hemiptera</taxon>
        <taxon>Sternorrhyncha</taxon>
        <taxon>Aphidomorpha</taxon>
        <taxon>Aphidoidea</taxon>
        <taxon>Aphididae</taxon>
        <taxon>Macrosiphini</taxon>
        <taxon>Macrosiphum</taxon>
    </lineage>
</organism>
<evidence type="ECO:0000313" key="1">
    <source>
        <dbReference type="EMBL" id="CAI6371887.1"/>
    </source>
</evidence>
<reference evidence="1 2" key="1">
    <citation type="submission" date="2023-01" db="EMBL/GenBank/DDBJ databases">
        <authorList>
            <person name="Whitehead M."/>
        </authorList>
    </citation>
    <scope>NUCLEOTIDE SEQUENCE [LARGE SCALE GENOMIC DNA]</scope>
</reference>
<proteinExistence type="predicted"/>
<dbReference type="Proteomes" id="UP001160148">
    <property type="component" value="Unassembled WGS sequence"/>
</dbReference>
<protein>
    <submittedName>
        <fullName evidence="1">Uncharacterized protein</fullName>
    </submittedName>
</protein>
<gene>
    <name evidence="1" type="ORF">MEUPH1_LOCUS25833</name>
</gene>
<name>A0AAV0XVR0_9HEMI</name>
<dbReference type="EMBL" id="CARXXK010001016">
    <property type="protein sequence ID" value="CAI6371887.1"/>
    <property type="molecule type" value="Genomic_DNA"/>
</dbReference>
<keyword evidence="2" id="KW-1185">Reference proteome</keyword>
<dbReference type="AlphaFoldDB" id="A0AAV0XVR0"/>
<comment type="caution">
    <text evidence="1">The sequence shown here is derived from an EMBL/GenBank/DDBJ whole genome shotgun (WGS) entry which is preliminary data.</text>
</comment>
<evidence type="ECO:0000313" key="2">
    <source>
        <dbReference type="Proteomes" id="UP001160148"/>
    </source>
</evidence>